<dbReference type="GO" id="GO:0043565">
    <property type="term" value="F:sequence-specific DNA binding"/>
    <property type="evidence" value="ECO:0007669"/>
    <property type="project" value="TreeGrafter"/>
</dbReference>
<dbReference type="Proteomes" id="UP000199245">
    <property type="component" value="Unassembled WGS sequence"/>
</dbReference>
<evidence type="ECO:0000256" key="3">
    <source>
        <dbReference type="ARBA" id="ARBA00023015"/>
    </source>
</evidence>
<dbReference type="InterPro" id="IPR036390">
    <property type="entry name" value="WH_DNA-bd_sf"/>
</dbReference>
<dbReference type="Pfam" id="PF00126">
    <property type="entry name" value="HTH_1"/>
    <property type="match status" value="1"/>
</dbReference>
<dbReference type="InterPro" id="IPR000847">
    <property type="entry name" value="LysR_HTH_N"/>
</dbReference>
<dbReference type="InterPro" id="IPR005119">
    <property type="entry name" value="LysR_subst-bd"/>
</dbReference>
<evidence type="ECO:0000256" key="5">
    <source>
        <dbReference type="ARBA" id="ARBA00023163"/>
    </source>
</evidence>
<evidence type="ECO:0000256" key="4">
    <source>
        <dbReference type="ARBA" id="ARBA00023125"/>
    </source>
</evidence>
<keyword evidence="4" id="KW-0238">DNA-binding</keyword>
<dbReference type="GO" id="GO:0010628">
    <property type="term" value="P:positive regulation of gene expression"/>
    <property type="evidence" value="ECO:0007669"/>
    <property type="project" value="TreeGrafter"/>
</dbReference>
<name>A0A1G7Q779_9BRAD</name>
<accession>A0A1G7Q779</accession>
<dbReference type="AlphaFoldDB" id="A0A1G7Q779"/>
<dbReference type="EMBL" id="FMZW01000092">
    <property type="protein sequence ID" value="SDF94376.1"/>
    <property type="molecule type" value="Genomic_DNA"/>
</dbReference>
<gene>
    <name evidence="7" type="ORF">SAMN05216337_10928</name>
</gene>
<dbReference type="RefSeq" id="WP_092090521.1">
    <property type="nucleotide sequence ID" value="NZ_FMZW01000092.1"/>
</dbReference>
<evidence type="ECO:0000313" key="8">
    <source>
        <dbReference type="Proteomes" id="UP000199245"/>
    </source>
</evidence>
<proteinExistence type="inferred from homology"/>
<dbReference type="PANTHER" id="PTHR30427:SF1">
    <property type="entry name" value="TRANSCRIPTIONAL ACTIVATOR PROTEIN LYSR"/>
    <property type="match status" value="1"/>
</dbReference>
<dbReference type="PROSITE" id="PS50931">
    <property type="entry name" value="HTH_LYSR"/>
    <property type="match status" value="1"/>
</dbReference>
<dbReference type="SUPFAM" id="SSF46785">
    <property type="entry name" value="Winged helix' DNA-binding domain"/>
    <property type="match status" value="1"/>
</dbReference>
<dbReference type="Pfam" id="PF03466">
    <property type="entry name" value="LysR_substrate"/>
    <property type="match status" value="1"/>
</dbReference>
<keyword evidence="5" id="KW-0804">Transcription</keyword>
<sequence>MRLTLRQMQYVDEVARSGSVQGASKKLGISQSSILAAISAAEDLAGARMFDRRPAKGVVATPVGNQFLSSVRMMLEAEGEFVRSVSGVATKPPQTITIGCFDPFSAIFMTDLLKRYVDKAGPSEIILMEGDLPQLRSWLADNLVDFAVTFDYGRAPGRSITPLCTVKAHAILPINDPLARKKRVSINEVLERPFVLLNLPESVLYFTALFNLYKAKPKIALRTRSYEALCRAVGAGFGVAIGNMRPIGGSHAAEHLLMRRPFSEDIAGGALVVADSYGASKPWFLRLFIEVAEAFFREAGLKHFVYPVG</sequence>
<comment type="similarity">
    <text evidence="2">Belongs to the LysR transcriptional regulatory family.</text>
</comment>
<dbReference type="InterPro" id="IPR036388">
    <property type="entry name" value="WH-like_DNA-bd_sf"/>
</dbReference>
<protein>
    <submittedName>
        <fullName evidence="7">Transcriptional regulator, LysR family</fullName>
    </submittedName>
</protein>
<evidence type="ECO:0000256" key="2">
    <source>
        <dbReference type="ARBA" id="ARBA00009437"/>
    </source>
</evidence>
<organism evidence="7 8">
    <name type="scientific">Bradyrhizobium brasilense</name>
    <dbReference type="NCBI Taxonomy" id="1419277"/>
    <lineage>
        <taxon>Bacteria</taxon>
        <taxon>Pseudomonadati</taxon>
        <taxon>Pseudomonadota</taxon>
        <taxon>Alphaproteobacteria</taxon>
        <taxon>Hyphomicrobiales</taxon>
        <taxon>Nitrobacteraceae</taxon>
        <taxon>Bradyrhizobium</taxon>
    </lineage>
</organism>
<dbReference type="Gene3D" id="3.40.190.10">
    <property type="entry name" value="Periplasmic binding protein-like II"/>
    <property type="match status" value="2"/>
</dbReference>
<feature type="domain" description="HTH lysR-type" evidence="6">
    <location>
        <begin position="3"/>
        <end position="61"/>
    </location>
</feature>
<dbReference type="SUPFAM" id="SSF53850">
    <property type="entry name" value="Periplasmic binding protein-like II"/>
    <property type="match status" value="1"/>
</dbReference>
<comment type="function">
    <text evidence="1">NodD regulates the expression of the nodABCFE genes which encode other nodulation proteins. NodD is also a negative regulator of its own expression. Binds flavonoids as inducers.</text>
</comment>
<keyword evidence="3" id="KW-0805">Transcription regulation</keyword>
<evidence type="ECO:0000256" key="1">
    <source>
        <dbReference type="ARBA" id="ARBA00003502"/>
    </source>
</evidence>
<dbReference type="Gene3D" id="1.10.10.10">
    <property type="entry name" value="Winged helix-like DNA-binding domain superfamily/Winged helix DNA-binding domain"/>
    <property type="match status" value="1"/>
</dbReference>
<dbReference type="GO" id="GO:0003700">
    <property type="term" value="F:DNA-binding transcription factor activity"/>
    <property type="evidence" value="ECO:0007669"/>
    <property type="project" value="InterPro"/>
</dbReference>
<dbReference type="PANTHER" id="PTHR30427">
    <property type="entry name" value="TRANSCRIPTIONAL ACTIVATOR PROTEIN LYSR"/>
    <property type="match status" value="1"/>
</dbReference>
<evidence type="ECO:0000259" key="6">
    <source>
        <dbReference type="PROSITE" id="PS50931"/>
    </source>
</evidence>
<evidence type="ECO:0000313" key="7">
    <source>
        <dbReference type="EMBL" id="SDF94376.1"/>
    </source>
</evidence>
<reference evidence="7 8" key="1">
    <citation type="submission" date="2016-10" db="EMBL/GenBank/DDBJ databases">
        <authorList>
            <person name="de Groot N.N."/>
        </authorList>
    </citation>
    <scope>NUCLEOTIDE SEQUENCE [LARGE SCALE GENOMIC DNA]</scope>
    <source>
        <strain evidence="7 8">R5</strain>
    </source>
</reference>